<keyword evidence="4" id="KW-1185">Reference proteome</keyword>
<dbReference type="Proteomes" id="UP001374579">
    <property type="component" value="Unassembled WGS sequence"/>
</dbReference>
<dbReference type="AlphaFoldDB" id="A0AAN9BUE4"/>
<evidence type="ECO:0000313" key="4">
    <source>
        <dbReference type="Proteomes" id="UP001374579"/>
    </source>
</evidence>
<accession>A0AAN9BUE4</accession>
<evidence type="ECO:0000256" key="2">
    <source>
        <dbReference type="SAM" id="MobiDB-lite"/>
    </source>
</evidence>
<dbReference type="PANTHER" id="PTHR15243">
    <property type="entry name" value="SERINE/THREONINE-PROTEIN KINASE 19"/>
    <property type="match status" value="1"/>
</dbReference>
<evidence type="ECO:0000313" key="3">
    <source>
        <dbReference type="EMBL" id="KAK7111982.1"/>
    </source>
</evidence>
<evidence type="ECO:0008006" key="5">
    <source>
        <dbReference type="Google" id="ProtNLM"/>
    </source>
</evidence>
<organism evidence="3 4">
    <name type="scientific">Littorina saxatilis</name>
    <dbReference type="NCBI Taxonomy" id="31220"/>
    <lineage>
        <taxon>Eukaryota</taxon>
        <taxon>Metazoa</taxon>
        <taxon>Spiralia</taxon>
        <taxon>Lophotrochozoa</taxon>
        <taxon>Mollusca</taxon>
        <taxon>Gastropoda</taxon>
        <taxon>Caenogastropoda</taxon>
        <taxon>Littorinimorpha</taxon>
        <taxon>Littorinoidea</taxon>
        <taxon>Littorinidae</taxon>
        <taxon>Littorina</taxon>
    </lineage>
</organism>
<comment type="similarity">
    <text evidence="1">Belongs to the STK19 family.</text>
</comment>
<reference evidence="3 4" key="1">
    <citation type="submission" date="2024-02" db="EMBL/GenBank/DDBJ databases">
        <title>Chromosome-scale genome assembly of the rough periwinkle Littorina saxatilis.</title>
        <authorList>
            <person name="De Jode A."/>
            <person name="Faria R."/>
            <person name="Formenti G."/>
            <person name="Sims Y."/>
            <person name="Smith T.P."/>
            <person name="Tracey A."/>
            <person name="Wood J.M.D."/>
            <person name="Zagrodzka Z.B."/>
            <person name="Johannesson K."/>
            <person name="Butlin R.K."/>
            <person name="Leder E.H."/>
        </authorList>
    </citation>
    <scope>NUCLEOTIDE SEQUENCE [LARGE SCALE GENOMIC DNA]</scope>
    <source>
        <strain evidence="3">Snail1</strain>
        <tissue evidence="3">Muscle</tissue>
    </source>
</reference>
<dbReference type="Pfam" id="PF10494">
    <property type="entry name" value="Stk19"/>
    <property type="match status" value="1"/>
</dbReference>
<feature type="region of interest" description="Disordered" evidence="2">
    <location>
        <begin position="1"/>
        <end position="41"/>
    </location>
</feature>
<dbReference type="EMBL" id="JBAMIC010000002">
    <property type="protein sequence ID" value="KAK7111982.1"/>
    <property type="molecule type" value="Genomic_DNA"/>
</dbReference>
<dbReference type="InterPro" id="IPR018865">
    <property type="entry name" value="STK19-like"/>
</dbReference>
<sequence>MSRKRSHIPELYKAKRRCVPSSSSSQENGVSTSHEDTNGITDTASDARTALLFLRGLFPVEKFEYRLPPIVLKHQLYSVMKNRTLVDKQLNDLRTNKEVKVFKLGPEETSRSIVFTDDYRKHVLKVMTDLKIESPVIEKVRQYILDQCTDVSLDRDTLYKGYGFTDMEITYMIKASILTVRDVGSWWLSIPNAGIFMKSFNRGRKSVTTMIRKSKYKEILKQDLEQRQWPKVARLGISYHIHDIMGADLVECIDTNSGQLLRLRE</sequence>
<gene>
    <name evidence="3" type="ORF">V1264_011512</name>
</gene>
<evidence type="ECO:0000256" key="1">
    <source>
        <dbReference type="ARBA" id="ARBA00093458"/>
    </source>
</evidence>
<name>A0AAN9BUE4_9CAEN</name>
<dbReference type="GO" id="GO:0046579">
    <property type="term" value="P:positive regulation of Ras protein signal transduction"/>
    <property type="evidence" value="ECO:0007669"/>
    <property type="project" value="TreeGrafter"/>
</dbReference>
<dbReference type="PANTHER" id="PTHR15243:SF0">
    <property type="entry name" value="SERINE_THREONINE-PROTEIN KINASE 19"/>
    <property type="match status" value="1"/>
</dbReference>
<feature type="compositionally biased region" description="Polar residues" evidence="2">
    <location>
        <begin position="20"/>
        <end position="41"/>
    </location>
</feature>
<comment type="caution">
    <text evidence="3">The sequence shown here is derived from an EMBL/GenBank/DDBJ whole genome shotgun (WGS) entry which is preliminary data.</text>
</comment>
<protein>
    <recommendedName>
        <fullName evidence="5">Serine/threonine-protein kinase 19</fullName>
    </recommendedName>
</protein>
<proteinExistence type="inferred from homology"/>